<reference evidence="2" key="1">
    <citation type="journal article" date="2019" name="Nat. Commun.">
        <title>The genome of broomcorn millet.</title>
        <authorList>
            <person name="Zou C."/>
            <person name="Miki D."/>
            <person name="Li D."/>
            <person name="Tang Q."/>
            <person name="Xiao L."/>
            <person name="Rajput S."/>
            <person name="Deng P."/>
            <person name="Jia W."/>
            <person name="Huang R."/>
            <person name="Zhang M."/>
            <person name="Sun Y."/>
            <person name="Hu J."/>
            <person name="Fu X."/>
            <person name="Schnable P.S."/>
            <person name="Li F."/>
            <person name="Zhang H."/>
            <person name="Feng B."/>
            <person name="Zhu X."/>
            <person name="Liu R."/>
            <person name="Schnable J.C."/>
            <person name="Zhu J.-K."/>
            <person name="Zhang H."/>
        </authorList>
    </citation>
    <scope>NUCLEOTIDE SEQUENCE [LARGE SCALE GENOMIC DNA]</scope>
</reference>
<keyword evidence="2" id="KW-1185">Reference proteome</keyword>
<dbReference type="Proteomes" id="UP000275267">
    <property type="component" value="Unassembled WGS sequence"/>
</dbReference>
<dbReference type="OrthoDB" id="695003at2759"/>
<organism evidence="1 2">
    <name type="scientific">Panicum miliaceum</name>
    <name type="common">Proso millet</name>
    <name type="synonym">Broomcorn millet</name>
    <dbReference type="NCBI Taxonomy" id="4540"/>
    <lineage>
        <taxon>Eukaryota</taxon>
        <taxon>Viridiplantae</taxon>
        <taxon>Streptophyta</taxon>
        <taxon>Embryophyta</taxon>
        <taxon>Tracheophyta</taxon>
        <taxon>Spermatophyta</taxon>
        <taxon>Magnoliopsida</taxon>
        <taxon>Liliopsida</taxon>
        <taxon>Poales</taxon>
        <taxon>Poaceae</taxon>
        <taxon>PACMAD clade</taxon>
        <taxon>Panicoideae</taxon>
        <taxon>Panicodae</taxon>
        <taxon>Paniceae</taxon>
        <taxon>Panicinae</taxon>
        <taxon>Panicum</taxon>
        <taxon>Panicum sect. Panicum</taxon>
    </lineage>
</organism>
<comment type="caution">
    <text evidence="1">The sequence shown here is derived from an EMBL/GenBank/DDBJ whole genome shotgun (WGS) entry which is preliminary data.</text>
</comment>
<evidence type="ECO:0000313" key="1">
    <source>
        <dbReference type="EMBL" id="RLN03708.1"/>
    </source>
</evidence>
<evidence type="ECO:0000313" key="2">
    <source>
        <dbReference type="Proteomes" id="UP000275267"/>
    </source>
</evidence>
<dbReference type="AlphaFoldDB" id="A0A3L6RHX4"/>
<gene>
    <name evidence="1" type="ORF">C2845_PM13G10020</name>
</gene>
<dbReference type="EMBL" id="PQIB02000008">
    <property type="protein sequence ID" value="RLN03708.1"/>
    <property type="molecule type" value="Genomic_DNA"/>
</dbReference>
<sequence>MLIGFLAGSSGQLRRCSWRSSMPLINCRSLGRRRHRLWWRVQRGSRSRLLRRQALTPLQPTIPTWAFWTRPRPASTTPAWGSALPTKLAWLPPVGMQRASTLYQAGPEADLGHMRMTGPGDATGRLLPRQGDNCDPPAAADSGVLIDGALLPQGDGEAAAPKVADLFSKPAPPLLQVQPQRATRNRRTFDMTAVRRSARLARKPALPAVERAQRNLWRKLGISNDDFKPIEEVLQDFIAMFTGPLPQNIVAAMTALFGLDDEDDDEVNEALLQIAGEDVDDLQQDNSNAST</sequence>
<protein>
    <submittedName>
        <fullName evidence="1">Uncharacterized protein</fullName>
    </submittedName>
</protein>
<name>A0A3L6RHX4_PANMI</name>
<accession>A0A3L6RHX4</accession>
<proteinExistence type="predicted"/>